<name>A0ABN8W372_9BACT</name>
<keyword evidence="2" id="KW-1185">Reference proteome</keyword>
<dbReference type="Proteomes" id="UP001157733">
    <property type="component" value="Chromosome"/>
</dbReference>
<accession>A0ABN8W372</accession>
<evidence type="ECO:0000313" key="2">
    <source>
        <dbReference type="Proteomes" id="UP001157733"/>
    </source>
</evidence>
<evidence type="ECO:0000313" key="1">
    <source>
        <dbReference type="EMBL" id="CAI2717766.1"/>
    </source>
</evidence>
<gene>
    <name evidence="1" type="ORF">NSPWAT_0907</name>
</gene>
<dbReference type="EMBL" id="OX336137">
    <property type="protein sequence ID" value="CAI2717766.1"/>
    <property type="molecule type" value="Genomic_DNA"/>
</dbReference>
<reference evidence="1 2" key="1">
    <citation type="submission" date="2022-09" db="EMBL/GenBank/DDBJ databases">
        <authorList>
            <person name="Kop L."/>
        </authorList>
    </citation>
    <scope>NUCLEOTIDE SEQUENCE [LARGE SCALE GENOMIC DNA]</scope>
    <source>
        <strain evidence="1 2">347</strain>
    </source>
</reference>
<protein>
    <submittedName>
        <fullName evidence="1">Uncharacterized protein</fullName>
    </submittedName>
</protein>
<proteinExistence type="predicted"/>
<organism evidence="1 2">
    <name type="scientific">Nitrospina watsonii</name>
    <dbReference type="NCBI Taxonomy" id="1323948"/>
    <lineage>
        <taxon>Bacteria</taxon>
        <taxon>Pseudomonadati</taxon>
        <taxon>Nitrospinota/Tectimicrobiota group</taxon>
        <taxon>Nitrospinota</taxon>
        <taxon>Nitrospinia</taxon>
        <taxon>Nitrospinales</taxon>
        <taxon>Nitrospinaceae</taxon>
        <taxon>Nitrospina</taxon>
    </lineage>
</organism>
<sequence length="99" mass="11379">MQHLKHPSWHSKRTGSFSHHFAMIARPLYKFENHWFDSIPEHKEESRLLILTLSLPCTKGRAGVGFWSATRIHGLPLPLPPLNPLLGKEGRRGELSFVF</sequence>